<evidence type="ECO:0000256" key="6">
    <source>
        <dbReference type="ARBA" id="ARBA00023242"/>
    </source>
</evidence>
<name>A0A1L9WZB1_ASPA1</name>
<dbReference type="Gene3D" id="4.10.240.10">
    <property type="entry name" value="Zn(2)-C6 fungal-type DNA-binding domain"/>
    <property type="match status" value="1"/>
</dbReference>
<evidence type="ECO:0000256" key="2">
    <source>
        <dbReference type="ARBA" id="ARBA00022833"/>
    </source>
</evidence>
<dbReference type="AlphaFoldDB" id="A0A1L9WZB1"/>
<dbReference type="InterPro" id="IPR013087">
    <property type="entry name" value="Znf_C2H2_type"/>
</dbReference>
<dbReference type="InterPro" id="IPR036864">
    <property type="entry name" value="Zn2-C6_fun-type_DNA-bd_sf"/>
</dbReference>
<dbReference type="PROSITE" id="PS50157">
    <property type="entry name" value="ZINC_FINGER_C2H2_2"/>
    <property type="match status" value="1"/>
</dbReference>
<organism evidence="11 12">
    <name type="scientific">Aspergillus aculeatus (strain ATCC 16872 / CBS 172.66 / WB 5094)</name>
    <dbReference type="NCBI Taxonomy" id="690307"/>
    <lineage>
        <taxon>Eukaryota</taxon>
        <taxon>Fungi</taxon>
        <taxon>Dikarya</taxon>
        <taxon>Ascomycota</taxon>
        <taxon>Pezizomycotina</taxon>
        <taxon>Eurotiomycetes</taxon>
        <taxon>Eurotiomycetidae</taxon>
        <taxon>Eurotiales</taxon>
        <taxon>Aspergillaceae</taxon>
        <taxon>Aspergillus</taxon>
        <taxon>Aspergillus subgen. Circumdati</taxon>
    </lineage>
</organism>
<dbReference type="SUPFAM" id="SSF57701">
    <property type="entry name" value="Zn2/Cys6 DNA-binding domain"/>
    <property type="match status" value="1"/>
</dbReference>
<dbReference type="SMART" id="SM00066">
    <property type="entry name" value="GAL4"/>
    <property type="match status" value="1"/>
</dbReference>
<dbReference type="PANTHER" id="PTHR47660">
    <property type="entry name" value="TRANSCRIPTION FACTOR WITH C2H2 AND ZN(2)-CYS(6) DNA BINDING DOMAIN (EUROFUNG)-RELATED-RELATED"/>
    <property type="match status" value="1"/>
</dbReference>
<evidence type="ECO:0000256" key="8">
    <source>
        <dbReference type="SAM" id="MobiDB-lite"/>
    </source>
</evidence>
<dbReference type="GO" id="GO:0008270">
    <property type="term" value="F:zinc ion binding"/>
    <property type="evidence" value="ECO:0007669"/>
    <property type="project" value="UniProtKB-KW"/>
</dbReference>
<evidence type="ECO:0000313" key="12">
    <source>
        <dbReference type="Proteomes" id="UP000184546"/>
    </source>
</evidence>
<feature type="compositionally biased region" description="Polar residues" evidence="8">
    <location>
        <begin position="148"/>
        <end position="170"/>
    </location>
</feature>
<evidence type="ECO:0000256" key="7">
    <source>
        <dbReference type="PROSITE-ProRule" id="PRU00042"/>
    </source>
</evidence>
<evidence type="ECO:0008006" key="13">
    <source>
        <dbReference type="Google" id="ProtNLM"/>
    </source>
</evidence>
<dbReference type="InterPro" id="IPR001138">
    <property type="entry name" value="Zn2Cys6_DnaBD"/>
</dbReference>
<evidence type="ECO:0000256" key="4">
    <source>
        <dbReference type="ARBA" id="ARBA00023125"/>
    </source>
</evidence>
<feature type="compositionally biased region" description="Basic and acidic residues" evidence="8">
    <location>
        <begin position="1"/>
        <end position="11"/>
    </location>
</feature>
<protein>
    <recommendedName>
        <fullName evidence="13">Zn(2)-C6 fungal-type domain-containing protein</fullName>
    </recommendedName>
</protein>
<feature type="domain" description="Zn(2)-C6 fungal-type" evidence="9">
    <location>
        <begin position="67"/>
        <end position="97"/>
    </location>
</feature>
<keyword evidence="6" id="KW-0539">Nucleus</keyword>
<feature type="domain" description="C2H2-type" evidence="10">
    <location>
        <begin position="31"/>
        <end position="61"/>
    </location>
</feature>
<keyword evidence="4" id="KW-0238">DNA-binding</keyword>
<keyword evidence="3" id="KW-0805">Transcription regulation</keyword>
<feature type="region of interest" description="Disordered" evidence="8">
    <location>
        <begin position="142"/>
        <end position="172"/>
    </location>
</feature>
<dbReference type="PANTHER" id="PTHR47660:SF2">
    <property type="entry name" value="TRANSCRIPTION FACTOR WITH C2H2 AND ZN(2)-CYS(6) DNA BINDING DOMAIN (EUROFUNG)"/>
    <property type="match status" value="1"/>
</dbReference>
<dbReference type="PROSITE" id="PS00463">
    <property type="entry name" value="ZN2_CY6_FUNGAL_1"/>
    <property type="match status" value="1"/>
</dbReference>
<evidence type="ECO:0000256" key="1">
    <source>
        <dbReference type="ARBA" id="ARBA00022723"/>
    </source>
</evidence>
<dbReference type="Proteomes" id="UP000184546">
    <property type="component" value="Unassembled WGS sequence"/>
</dbReference>
<dbReference type="STRING" id="690307.A0A1L9WZB1"/>
<accession>A0A1L9WZB1</accession>
<keyword evidence="5" id="KW-0804">Transcription</keyword>
<keyword evidence="2" id="KW-0862">Zinc</keyword>
<feature type="region of interest" description="Disordered" evidence="8">
    <location>
        <begin position="1"/>
        <end position="26"/>
    </location>
</feature>
<dbReference type="GO" id="GO:0000981">
    <property type="term" value="F:DNA-binding transcription factor activity, RNA polymerase II-specific"/>
    <property type="evidence" value="ECO:0007669"/>
    <property type="project" value="InterPro"/>
</dbReference>
<dbReference type="GO" id="GO:0003677">
    <property type="term" value="F:DNA binding"/>
    <property type="evidence" value="ECO:0007669"/>
    <property type="project" value="UniProtKB-KW"/>
</dbReference>
<evidence type="ECO:0000259" key="10">
    <source>
        <dbReference type="PROSITE" id="PS50157"/>
    </source>
</evidence>
<evidence type="ECO:0000256" key="3">
    <source>
        <dbReference type="ARBA" id="ARBA00023015"/>
    </source>
</evidence>
<evidence type="ECO:0000313" key="11">
    <source>
        <dbReference type="EMBL" id="OJK01560.1"/>
    </source>
</evidence>
<dbReference type="OMA" id="WSPFVHH"/>
<dbReference type="EMBL" id="KV878974">
    <property type="protein sequence ID" value="OJK01560.1"/>
    <property type="molecule type" value="Genomic_DNA"/>
</dbReference>
<dbReference type="GeneID" id="30978740"/>
<dbReference type="CDD" id="cd00067">
    <property type="entry name" value="GAL4"/>
    <property type="match status" value="1"/>
</dbReference>
<dbReference type="PROSITE" id="PS50048">
    <property type="entry name" value="ZN2_CY6_FUNGAL_2"/>
    <property type="match status" value="1"/>
</dbReference>
<sequence length="611" mass="67250">MHPTEEKEHRQLGSNQCFPPPSSQPTADGDFRCGICNKTYSRRDLRDRHRRRCIKNIGQERQSKRKSCDACAQKKLRCSMTRPSCSRCLQSRRPCVYPASCVPVTASESVMPQETPDQATTSPLASLYIPLTLASGNGPWALSAPPLETSSNPDDTSRSPWSPATSTNVDLLTHGHGDSSVFPTQNHWPYESPAGSDYVSAQPDAYQLNDHLPGLIDDYFGHQSQLQYHSQHGTTASSPAAMMPPTPATFSSETYSLNNGFTMASLSSAYTEYAWSEGFSTYDEDEILPLTAYPETASENLLGQGFMSKGSNSSGSCADDVIQDMVSLLREYPGVALQQKLISPFLHPELHAEAMQTLKEPPENTLAILSAYVTCAESYERAHGGAGDFDHFRRGMESCITPLHTLCIYQILDLVDDTCLSNLASARQGPDPSNHGAGVVAAIPVLQSISKLVQRLCIVYGGLLQTSHEEESNWTRWKFSESLRRNIYFVHIIHTLATRTHHLHGHSSSTGGVVYSYPLFQAETLLQLPLPAPEEMWLARSEEEWMVARAQSLRPWTGNLLSGAMPPHPRTLQQWLILDEMGSSGSMSSSPSITRMILACIRVNNDLAAAA</sequence>
<gene>
    <name evidence="11" type="ORF">ASPACDRAFT_77277</name>
</gene>
<dbReference type="GO" id="GO:0009893">
    <property type="term" value="P:positive regulation of metabolic process"/>
    <property type="evidence" value="ECO:0007669"/>
    <property type="project" value="UniProtKB-ARBA"/>
</dbReference>
<dbReference type="VEuPathDB" id="FungiDB:ASPACDRAFT_77277"/>
<dbReference type="RefSeq" id="XP_020057899.1">
    <property type="nucleotide sequence ID" value="XM_020204926.1"/>
</dbReference>
<dbReference type="OrthoDB" id="5423818at2759"/>
<evidence type="ECO:0000256" key="5">
    <source>
        <dbReference type="ARBA" id="ARBA00023163"/>
    </source>
</evidence>
<reference evidence="12" key="1">
    <citation type="journal article" date="2017" name="Genome Biol.">
        <title>Comparative genomics reveals high biological diversity and specific adaptations in the industrially and medically important fungal genus Aspergillus.</title>
        <authorList>
            <person name="de Vries R.P."/>
            <person name="Riley R."/>
            <person name="Wiebenga A."/>
            <person name="Aguilar-Osorio G."/>
            <person name="Amillis S."/>
            <person name="Uchima C.A."/>
            <person name="Anderluh G."/>
            <person name="Asadollahi M."/>
            <person name="Askin M."/>
            <person name="Barry K."/>
            <person name="Battaglia E."/>
            <person name="Bayram O."/>
            <person name="Benocci T."/>
            <person name="Braus-Stromeyer S.A."/>
            <person name="Caldana C."/>
            <person name="Canovas D."/>
            <person name="Cerqueira G.C."/>
            <person name="Chen F."/>
            <person name="Chen W."/>
            <person name="Choi C."/>
            <person name="Clum A."/>
            <person name="Dos Santos R.A."/>
            <person name="Damasio A.R."/>
            <person name="Diallinas G."/>
            <person name="Emri T."/>
            <person name="Fekete E."/>
            <person name="Flipphi M."/>
            <person name="Freyberg S."/>
            <person name="Gallo A."/>
            <person name="Gournas C."/>
            <person name="Habgood R."/>
            <person name="Hainaut M."/>
            <person name="Harispe M.L."/>
            <person name="Henrissat B."/>
            <person name="Hilden K.S."/>
            <person name="Hope R."/>
            <person name="Hossain A."/>
            <person name="Karabika E."/>
            <person name="Karaffa L."/>
            <person name="Karanyi Z."/>
            <person name="Krasevec N."/>
            <person name="Kuo A."/>
            <person name="Kusch H."/>
            <person name="LaButti K."/>
            <person name="Lagendijk E.L."/>
            <person name="Lapidus A."/>
            <person name="Levasseur A."/>
            <person name="Lindquist E."/>
            <person name="Lipzen A."/>
            <person name="Logrieco A.F."/>
            <person name="MacCabe A."/>
            <person name="Maekelae M.R."/>
            <person name="Malavazi I."/>
            <person name="Melin P."/>
            <person name="Meyer V."/>
            <person name="Mielnichuk N."/>
            <person name="Miskei M."/>
            <person name="Molnar A.P."/>
            <person name="Mule G."/>
            <person name="Ngan C.Y."/>
            <person name="Orejas M."/>
            <person name="Orosz E."/>
            <person name="Ouedraogo J.P."/>
            <person name="Overkamp K.M."/>
            <person name="Park H.-S."/>
            <person name="Perrone G."/>
            <person name="Piumi F."/>
            <person name="Punt P.J."/>
            <person name="Ram A.F."/>
            <person name="Ramon A."/>
            <person name="Rauscher S."/>
            <person name="Record E."/>
            <person name="Riano-Pachon D.M."/>
            <person name="Robert V."/>
            <person name="Roehrig J."/>
            <person name="Ruller R."/>
            <person name="Salamov A."/>
            <person name="Salih N.S."/>
            <person name="Samson R.A."/>
            <person name="Sandor E."/>
            <person name="Sanguinetti M."/>
            <person name="Schuetze T."/>
            <person name="Sepcic K."/>
            <person name="Shelest E."/>
            <person name="Sherlock G."/>
            <person name="Sophianopoulou V."/>
            <person name="Squina F.M."/>
            <person name="Sun H."/>
            <person name="Susca A."/>
            <person name="Todd R.B."/>
            <person name="Tsang A."/>
            <person name="Unkles S.E."/>
            <person name="van de Wiele N."/>
            <person name="van Rossen-Uffink D."/>
            <person name="Oliveira J.V."/>
            <person name="Vesth T.C."/>
            <person name="Visser J."/>
            <person name="Yu J.-H."/>
            <person name="Zhou M."/>
            <person name="Andersen M.R."/>
            <person name="Archer D.B."/>
            <person name="Baker S.E."/>
            <person name="Benoit I."/>
            <person name="Brakhage A.A."/>
            <person name="Braus G.H."/>
            <person name="Fischer R."/>
            <person name="Frisvad J.C."/>
            <person name="Goldman G.H."/>
            <person name="Houbraken J."/>
            <person name="Oakley B."/>
            <person name="Pocsi I."/>
            <person name="Scazzocchio C."/>
            <person name="Seiboth B."/>
            <person name="vanKuyk P.A."/>
            <person name="Wortman J."/>
            <person name="Dyer P.S."/>
            <person name="Grigoriev I.V."/>
        </authorList>
    </citation>
    <scope>NUCLEOTIDE SEQUENCE [LARGE SCALE GENOMIC DNA]</scope>
    <source>
        <strain evidence="12">ATCC 16872 / CBS 172.66 / WB 5094</strain>
    </source>
</reference>
<keyword evidence="12" id="KW-1185">Reference proteome</keyword>
<proteinExistence type="predicted"/>
<keyword evidence="1" id="KW-0479">Metal-binding</keyword>
<dbReference type="Pfam" id="PF00172">
    <property type="entry name" value="Zn_clus"/>
    <property type="match status" value="1"/>
</dbReference>
<evidence type="ECO:0000259" key="9">
    <source>
        <dbReference type="PROSITE" id="PS50048"/>
    </source>
</evidence>
<keyword evidence="7" id="KW-0863">Zinc-finger</keyword>